<evidence type="ECO:0000313" key="2">
    <source>
        <dbReference type="Proteomes" id="UP000034006"/>
    </source>
</evidence>
<organism evidence="1 2">
    <name type="scientific">Candidatus Collierbacteria bacterium GW2011_GWB2_44_22</name>
    <dbReference type="NCBI Taxonomy" id="1618387"/>
    <lineage>
        <taxon>Bacteria</taxon>
        <taxon>Candidatus Collieribacteriota</taxon>
    </lineage>
</organism>
<name>A0A0G1K614_9BACT</name>
<accession>A0A0G1K614</accession>
<dbReference type="Proteomes" id="UP000034006">
    <property type="component" value="Unassembled WGS sequence"/>
</dbReference>
<gene>
    <name evidence="1" type="ORF">UW44_C0008G0089</name>
</gene>
<comment type="caution">
    <text evidence="1">The sequence shown here is derived from an EMBL/GenBank/DDBJ whole genome shotgun (WGS) entry which is preliminary data.</text>
</comment>
<evidence type="ECO:0000313" key="1">
    <source>
        <dbReference type="EMBL" id="KKT51767.1"/>
    </source>
</evidence>
<reference evidence="1 2" key="1">
    <citation type="journal article" date="2015" name="Nature">
        <title>rRNA introns, odd ribosomes, and small enigmatic genomes across a large radiation of phyla.</title>
        <authorList>
            <person name="Brown C.T."/>
            <person name="Hug L.A."/>
            <person name="Thomas B.C."/>
            <person name="Sharon I."/>
            <person name="Castelle C.J."/>
            <person name="Singh A."/>
            <person name="Wilkins M.J."/>
            <person name="Williams K.H."/>
            <person name="Banfield J.F."/>
        </authorList>
    </citation>
    <scope>NUCLEOTIDE SEQUENCE [LARGE SCALE GENOMIC DNA]</scope>
</reference>
<protein>
    <submittedName>
        <fullName evidence="1">Uncharacterized protein</fullName>
    </submittedName>
</protein>
<dbReference type="EMBL" id="LCIH01000008">
    <property type="protein sequence ID" value="KKT51767.1"/>
    <property type="molecule type" value="Genomic_DNA"/>
</dbReference>
<proteinExistence type="predicted"/>
<dbReference type="AlphaFoldDB" id="A0A0G1K614"/>
<dbReference type="STRING" id="1618387.UW44_C0008G0089"/>
<sequence>MRDYVIYFSFEGKHFYVPPQAYDLGTMILPDGRAIVASGGWLESLPPQPSGLVEVPHLFKALPVDKIAKLMNAVLAIQYDPANPTYTTQPWGEKGANEILRDGENVGFYGPGDEVYPWMTHIRTTDGATCPVPFGFPDEESALKGAIEALKNSWSGS</sequence>